<sequence length="462" mass="49378">MNKELNIFVTTYNLGLQGSKATIKDLTEWLVPNLTDFSAKSPPDLVVIGAQEITDLASAYAGLSAPLLSVLGLKVSSILSEHASSLLPEGSVPANEHYTLLSSSAHVNVGLWIFALDRTVSGAYASTDGQKAKIVGEVSTSSVALGFLGGLVGNKAAVGGRVWLRRRVEKNEVGLPLESLTFVCAHFAPHANAKAVASRIGNYERLTTHLRFPSLPSNVSSGVYTRSPGKKFPRSSFNTTNHVFLFGDLNYRLSSTSQGKDFPPDNVFRQMMADLDRAGRSWGGLAVYDQLGDVQRTGKSLVGFNEVPLGEFGPTYKRVIGNPAAYSPKRLPAFTDRILFASRGRDERAIRPERYSSVVTLGLSDHVPVVLTLAIPCPDVEDGKESDDGEDGARSLVIPVQTSGKLAWEIRIVAEAKLGAALDLSFGYGWLGLIGLGCGQGEVVGGAVGLALVLLMWYLASN</sequence>
<feature type="transmembrane region" description="Helical" evidence="1">
    <location>
        <begin position="443"/>
        <end position="460"/>
    </location>
</feature>
<evidence type="ECO:0000313" key="3">
    <source>
        <dbReference type="EMBL" id="CDZ97266.1"/>
    </source>
</evidence>
<dbReference type="GO" id="GO:0004439">
    <property type="term" value="F:phosphatidylinositol-4,5-bisphosphate 5-phosphatase activity"/>
    <property type="evidence" value="ECO:0007669"/>
    <property type="project" value="TreeGrafter"/>
</dbReference>
<reference evidence="3" key="1">
    <citation type="submission" date="2014-08" db="EMBL/GenBank/DDBJ databases">
        <authorList>
            <person name="Sharma Rahul"/>
            <person name="Thines Marco"/>
        </authorList>
    </citation>
    <scope>NUCLEOTIDE SEQUENCE</scope>
</reference>
<dbReference type="InterPro" id="IPR000300">
    <property type="entry name" value="IPPc"/>
</dbReference>
<evidence type="ECO:0000259" key="2">
    <source>
        <dbReference type="SMART" id="SM00128"/>
    </source>
</evidence>
<dbReference type="Gene3D" id="3.60.10.10">
    <property type="entry name" value="Endonuclease/exonuclease/phosphatase"/>
    <property type="match status" value="1"/>
</dbReference>
<dbReference type="InterPro" id="IPR046985">
    <property type="entry name" value="IP5"/>
</dbReference>
<dbReference type="GO" id="GO:0046856">
    <property type="term" value="P:phosphatidylinositol dephosphorylation"/>
    <property type="evidence" value="ECO:0007669"/>
    <property type="project" value="InterPro"/>
</dbReference>
<keyword evidence="1" id="KW-1133">Transmembrane helix</keyword>
<name>A0A0F7SF21_PHARH</name>
<dbReference type="PANTHER" id="PTHR11200:SF286">
    <property type="entry name" value="5-PHOSPHATASE, PUTATIVE (AFU_ORTHOLOGUE AFUA_5G07600)-RELATED"/>
    <property type="match status" value="1"/>
</dbReference>
<dbReference type="InterPro" id="IPR036691">
    <property type="entry name" value="Endo/exonu/phosph_ase_sf"/>
</dbReference>
<accession>A0A0F7SF21</accession>
<dbReference type="SUPFAM" id="SSF56219">
    <property type="entry name" value="DNase I-like"/>
    <property type="match status" value="1"/>
</dbReference>
<feature type="domain" description="Inositol polyphosphate-related phosphatase" evidence="2">
    <location>
        <begin position="3"/>
        <end position="381"/>
    </location>
</feature>
<organism evidence="3">
    <name type="scientific">Phaffia rhodozyma</name>
    <name type="common">Yeast</name>
    <name type="synonym">Xanthophyllomyces dendrorhous</name>
    <dbReference type="NCBI Taxonomy" id="264483"/>
    <lineage>
        <taxon>Eukaryota</taxon>
        <taxon>Fungi</taxon>
        <taxon>Dikarya</taxon>
        <taxon>Basidiomycota</taxon>
        <taxon>Agaricomycotina</taxon>
        <taxon>Tremellomycetes</taxon>
        <taxon>Cystofilobasidiales</taxon>
        <taxon>Mrakiaceae</taxon>
        <taxon>Phaffia</taxon>
    </lineage>
</organism>
<dbReference type="Pfam" id="PF22669">
    <property type="entry name" value="Exo_endo_phos2"/>
    <property type="match status" value="1"/>
</dbReference>
<dbReference type="SMART" id="SM00128">
    <property type="entry name" value="IPPc"/>
    <property type="match status" value="1"/>
</dbReference>
<dbReference type="PANTHER" id="PTHR11200">
    <property type="entry name" value="INOSITOL 5-PHOSPHATASE"/>
    <property type="match status" value="1"/>
</dbReference>
<protein>
    <submittedName>
        <fullName evidence="3">Inositol-1,4,5-triphosphate 5-phosphatase (Synaptojanin), INP51/INP52/INP53 family</fullName>
    </submittedName>
</protein>
<evidence type="ECO:0000256" key="1">
    <source>
        <dbReference type="SAM" id="Phobius"/>
    </source>
</evidence>
<proteinExistence type="predicted"/>
<dbReference type="EMBL" id="LN483167">
    <property type="protein sequence ID" value="CDZ97266.1"/>
    <property type="molecule type" value="Genomic_DNA"/>
</dbReference>
<keyword evidence="1" id="KW-0812">Transmembrane</keyword>
<dbReference type="AlphaFoldDB" id="A0A0F7SF21"/>
<keyword evidence="1" id="KW-0472">Membrane</keyword>